<dbReference type="Proteomes" id="UP000346198">
    <property type="component" value="Unassembled WGS sequence"/>
</dbReference>
<dbReference type="GO" id="GO:0005829">
    <property type="term" value="C:cytosol"/>
    <property type="evidence" value="ECO:0007669"/>
    <property type="project" value="TreeGrafter"/>
</dbReference>
<sequence>MAVPQDLFYAKTHEWVDLNDGIATVGITDFAQNQLSDLTFAELPEVGTEFKAGEEAAVVESVKAAADIYAPVAGEVIEINERLEDNPELVNKDPFGEGWLFKLKMVDESDVDDMMDADSYEELCPND</sequence>
<dbReference type="Gene3D" id="2.40.50.100">
    <property type="match status" value="1"/>
</dbReference>
<feature type="domain" description="Lipoyl-binding" evidence="5">
    <location>
        <begin position="22"/>
        <end position="104"/>
    </location>
</feature>
<dbReference type="GO" id="GO:0009249">
    <property type="term" value="P:protein lipoylation"/>
    <property type="evidence" value="ECO:0007669"/>
    <property type="project" value="TreeGrafter"/>
</dbReference>
<dbReference type="EMBL" id="CAAHFH010000003">
    <property type="protein sequence ID" value="VGO23092.1"/>
    <property type="molecule type" value="Genomic_DNA"/>
</dbReference>
<dbReference type="GO" id="GO:0005960">
    <property type="term" value="C:glycine cleavage complex"/>
    <property type="evidence" value="ECO:0007669"/>
    <property type="project" value="InterPro"/>
</dbReference>
<keyword evidence="7" id="KW-1185">Reference proteome</keyword>
<dbReference type="SUPFAM" id="SSF51230">
    <property type="entry name" value="Single hybrid motif"/>
    <property type="match status" value="1"/>
</dbReference>
<accession>A0A6C2URY2</accession>
<evidence type="ECO:0000256" key="3">
    <source>
        <dbReference type="HAMAP-Rule" id="MF_00272"/>
    </source>
</evidence>
<organism evidence="6 7">
    <name type="scientific">Pontiella sulfatireligans</name>
    <dbReference type="NCBI Taxonomy" id="2750658"/>
    <lineage>
        <taxon>Bacteria</taxon>
        <taxon>Pseudomonadati</taxon>
        <taxon>Kiritimatiellota</taxon>
        <taxon>Kiritimatiellia</taxon>
        <taxon>Kiritimatiellales</taxon>
        <taxon>Pontiellaceae</taxon>
        <taxon>Pontiella</taxon>
    </lineage>
</organism>
<dbReference type="RefSeq" id="WP_168433617.1">
    <property type="nucleotide sequence ID" value="NZ_CAAHFH010000003.1"/>
</dbReference>
<comment type="cofactor">
    <cofactor evidence="3">
        <name>(R)-lipoate</name>
        <dbReference type="ChEBI" id="CHEBI:83088"/>
    </cofactor>
    <text evidence="3">Binds 1 lipoyl cofactor covalently.</text>
</comment>
<name>A0A6C2URY2_9BACT</name>
<dbReference type="CDD" id="cd06848">
    <property type="entry name" value="GCS_H"/>
    <property type="match status" value="1"/>
</dbReference>
<dbReference type="InterPro" id="IPR011053">
    <property type="entry name" value="Single_hybrid_motif"/>
</dbReference>
<evidence type="ECO:0000256" key="1">
    <source>
        <dbReference type="ARBA" id="ARBA00009249"/>
    </source>
</evidence>
<dbReference type="PROSITE" id="PS50968">
    <property type="entry name" value="BIOTINYL_LIPOYL"/>
    <property type="match status" value="1"/>
</dbReference>
<comment type="function">
    <text evidence="3">The glycine cleavage system catalyzes the degradation of glycine. The H protein shuttles the methylamine group of glycine from the P protein to the T protein.</text>
</comment>
<dbReference type="PROSITE" id="PS00189">
    <property type="entry name" value="LIPOYL"/>
    <property type="match status" value="1"/>
</dbReference>
<comment type="subunit">
    <text evidence="3">The glycine cleavage system is composed of four proteins: P, T, L and H.</text>
</comment>
<dbReference type="InterPro" id="IPR033753">
    <property type="entry name" value="GCV_H/Fam206"/>
</dbReference>
<keyword evidence="2 3" id="KW-0450">Lipoyl</keyword>
<gene>
    <name evidence="3 6" type="primary">gcvH</name>
    <name evidence="6" type="ORF">SCARR_05194</name>
</gene>
<dbReference type="NCBIfam" id="TIGR00527">
    <property type="entry name" value="gcvH"/>
    <property type="match status" value="1"/>
</dbReference>
<evidence type="ECO:0000259" key="5">
    <source>
        <dbReference type="PROSITE" id="PS50968"/>
    </source>
</evidence>
<dbReference type="AlphaFoldDB" id="A0A6C2URY2"/>
<dbReference type="HAMAP" id="MF_00272">
    <property type="entry name" value="GcvH"/>
    <property type="match status" value="1"/>
</dbReference>
<evidence type="ECO:0000256" key="2">
    <source>
        <dbReference type="ARBA" id="ARBA00022823"/>
    </source>
</evidence>
<dbReference type="InterPro" id="IPR017453">
    <property type="entry name" value="GCV_H_sub"/>
</dbReference>
<reference evidence="6 7" key="1">
    <citation type="submission" date="2019-04" db="EMBL/GenBank/DDBJ databases">
        <authorList>
            <person name="Van Vliet M D."/>
        </authorList>
    </citation>
    <scope>NUCLEOTIDE SEQUENCE [LARGE SCALE GENOMIC DNA]</scope>
    <source>
        <strain evidence="6 7">F21</strain>
    </source>
</reference>
<dbReference type="InterPro" id="IPR000089">
    <property type="entry name" value="Biotin_lipoyl"/>
</dbReference>
<dbReference type="GO" id="GO:0019464">
    <property type="term" value="P:glycine decarboxylation via glycine cleavage system"/>
    <property type="evidence" value="ECO:0007669"/>
    <property type="project" value="UniProtKB-UniRule"/>
</dbReference>
<dbReference type="Pfam" id="PF01597">
    <property type="entry name" value="GCV_H"/>
    <property type="match status" value="1"/>
</dbReference>
<proteinExistence type="inferred from homology"/>
<protein>
    <recommendedName>
        <fullName evidence="3">Glycine cleavage system H protein</fullName>
    </recommendedName>
</protein>
<dbReference type="NCBIfam" id="NF002270">
    <property type="entry name" value="PRK01202.1"/>
    <property type="match status" value="1"/>
</dbReference>
<dbReference type="PANTHER" id="PTHR11715:SF3">
    <property type="entry name" value="GLYCINE CLEAVAGE SYSTEM H PROTEIN-RELATED"/>
    <property type="match status" value="1"/>
</dbReference>
<dbReference type="InterPro" id="IPR002930">
    <property type="entry name" value="GCV_H"/>
</dbReference>
<dbReference type="PANTHER" id="PTHR11715">
    <property type="entry name" value="GLYCINE CLEAVAGE SYSTEM H PROTEIN"/>
    <property type="match status" value="1"/>
</dbReference>
<evidence type="ECO:0000313" key="7">
    <source>
        <dbReference type="Proteomes" id="UP000346198"/>
    </source>
</evidence>
<feature type="modified residue" description="N6-lipoyllysine" evidence="3 4">
    <location>
        <position position="63"/>
    </location>
</feature>
<evidence type="ECO:0000256" key="4">
    <source>
        <dbReference type="PIRSR" id="PIRSR617453-50"/>
    </source>
</evidence>
<comment type="similarity">
    <text evidence="1 3">Belongs to the GcvH family.</text>
</comment>
<evidence type="ECO:0000313" key="6">
    <source>
        <dbReference type="EMBL" id="VGO23092.1"/>
    </source>
</evidence>
<dbReference type="InterPro" id="IPR003016">
    <property type="entry name" value="2-oxoA_DH_lipoyl-BS"/>
</dbReference>